<dbReference type="EMBL" id="VUMM01000013">
    <property type="protein sequence ID" value="MSS01814.1"/>
    <property type="molecule type" value="Genomic_DNA"/>
</dbReference>
<dbReference type="Proteomes" id="UP000470082">
    <property type="component" value="Unassembled WGS sequence"/>
</dbReference>
<protein>
    <submittedName>
        <fullName evidence="2">Phosphoesterase</fullName>
    </submittedName>
</protein>
<feature type="domain" description="Calcineurin-like phosphoesterase" evidence="1">
    <location>
        <begin position="5"/>
        <end position="157"/>
    </location>
</feature>
<comment type="caution">
    <text evidence="2">The sequence shown here is derived from an EMBL/GenBank/DDBJ whole genome shotgun (WGS) entry which is preliminary data.</text>
</comment>
<dbReference type="InterPro" id="IPR029052">
    <property type="entry name" value="Metallo-depent_PP-like"/>
</dbReference>
<organism evidence="2 3">
    <name type="scientific">Floccifex porci</name>
    <dbReference type="NCBI Taxonomy" id="2606629"/>
    <lineage>
        <taxon>Bacteria</taxon>
        <taxon>Bacillati</taxon>
        <taxon>Bacillota</taxon>
        <taxon>Erysipelotrichia</taxon>
        <taxon>Erysipelotrichales</taxon>
        <taxon>Erysipelotrichaceae</taxon>
        <taxon>Floccifex</taxon>
    </lineage>
</organism>
<accession>A0A7X2N3H9</accession>
<gene>
    <name evidence="2" type="ORF">FYJ50_06855</name>
</gene>
<sequence length="205" mass="24977">MRYYIADNHFFHRALNTKMDKRGFKSVEEMNDYMIQQWNLKVKKNDEVILLGDFSWGSWKDTKSVLDQLKGKKYLIKGNHDRFIEDKEFDASYFKWIRDYEELNDNHRKVILCHYPIACYNGQYRRNEEGIPKTFMLHGHIHKTQDQIYLDDYQNYVQNQKHISISGNEENVPCQFLNCFCMYSDYIPMTLDEWIKIDQKRRMKL</sequence>
<dbReference type="InterPro" id="IPR004843">
    <property type="entry name" value="Calcineurin-like_PHP"/>
</dbReference>
<dbReference type="Gene3D" id="3.60.21.10">
    <property type="match status" value="1"/>
</dbReference>
<reference evidence="2 3" key="1">
    <citation type="submission" date="2019-08" db="EMBL/GenBank/DDBJ databases">
        <title>In-depth cultivation of the pig gut microbiome towards novel bacterial diversity and tailored functional studies.</title>
        <authorList>
            <person name="Wylensek D."/>
            <person name="Hitch T.C.A."/>
            <person name="Clavel T."/>
        </authorList>
    </citation>
    <scope>NUCLEOTIDE SEQUENCE [LARGE SCALE GENOMIC DNA]</scope>
    <source>
        <strain evidence="2 3">LKV-178-WT-2G</strain>
    </source>
</reference>
<keyword evidence="3" id="KW-1185">Reference proteome</keyword>
<dbReference type="RefSeq" id="WP_154460440.1">
    <property type="nucleotide sequence ID" value="NZ_VUMM01000013.1"/>
</dbReference>
<evidence type="ECO:0000313" key="3">
    <source>
        <dbReference type="Proteomes" id="UP000470082"/>
    </source>
</evidence>
<dbReference type="AlphaFoldDB" id="A0A7X2N3H9"/>
<dbReference type="GO" id="GO:0016787">
    <property type="term" value="F:hydrolase activity"/>
    <property type="evidence" value="ECO:0007669"/>
    <property type="project" value="InterPro"/>
</dbReference>
<dbReference type="Pfam" id="PF00149">
    <property type="entry name" value="Metallophos"/>
    <property type="match status" value="1"/>
</dbReference>
<evidence type="ECO:0000259" key="1">
    <source>
        <dbReference type="Pfam" id="PF00149"/>
    </source>
</evidence>
<evidence type="ECO:0000313" key="2">
    <source>
        <dbReference type="EMBL" id="MSS01814.1"/>
    </source>
</evidence>
<proteinExistence type="predicted"/>
<name>A0A7X2N3H9_9FIRM</name>
<dbReference type="SUPFAM" id="SSF56300">
    <property type="entry name" value="Metallo-dependent phosphatases"/>
    <property type="match status" value="1"/>
</dbReference>